<reference evidence="2" key="2">
    <citation type="submission" date="2015-01" db="EMBL/GenBank/DDBJ databases">
        <title>Evolutionary Origins and Diversification of the Mycorrhizal Mutualists.</title>
        <authorList>
            <consortium name="DOE Joint Genome Institute"/>
            <consortium name="Mycorrhizal Genomics Consortium"/>
            <person name="Kohler A."/>
            <person name="Kuo A."/>
            <person name="Nagy L.G."/>
            <person name="Floudas D."/>
            <person name="Copeland A."/>
            <person name="Barry K.W."/>
            <person name="Cichocki N."/>
            <person name="Veneault-Fourrey C."/>
            <person name="LaButti K."/>
            <person name="Lindquist E.A."/>
            <person name="Lipzen A."/>
            <person name="Lundell T."/>
            <person name="Morin E."/>
            <person name="Murat C."/>
            <person name="Riley R."/>
            <person name="Ohm R."/>
            <person name="Sun H."/>
            <person name="Tunlid A."/>
            <person name="Henrissat B."/>
            <person name="Grigoriev I.V."/>
            <person name="Hibbett D.S."/>
            <person name="Martin F."/>
        </authorList>
    </citation>
    <scope>NUCLEOTIDE SEQUENCE [LARGE SCALE GENOMIC DNA]</scope>
    <source>
        <strain evidence="2">UH-Slu-Lm8-n1</strain>
    </source>
</reference>
<dbReference type="STRING" id="930992.A0A0D0BGZ4"/>
<dbReference type="PANTHER" id="PTHR38926:SF5">
    <property type="entry name" value="F-BOX AND LEUCINE-RICH REPEAT PROTEIN 6"/>
    <property type="match status" value="1"/>
</dbReference>
<dbReference type="HOGENOM" id="CLU_021164_0_2_1"/>
<keyword evidence="2" id="KW-1185">Reference proteome</keyword>
<protein>
    <recommendedName>
        <fullName evidence="3">F-box domain-containing protein</fullName>
    </recommendedName>
</protein>
<dbReference type="OrthoDB" id="3543113at2759"/>
<dbReference type="Gene3D" id="3.80.10.10">
    <property type="entry name" value="Ribonuclease Inhibitor"/>
    <property type="match status" value="1"/>
</dbReference>
<dbReference type="AlphaFoldDB" id="A0A0D0BGZ4"/>
<evidence type="ECO:0008006" key="3">
    <source>
        <dbReference type="Google" id="ProtNLM"/>
    </source>
</evidence>
<reference evidence="1 2" key="1">
    <citation type="submission" date="2014-04" db="EMBL/GenBank/DDBJ databases">
        <authorList>
            <consortium name="DOE Joint Genome Institute"/>
            <person name="Kuo A."/>
            <person name="Ruytinx J."/>
            <person name="Rineau F."/>
            <person name="Colpaert J."/>
            <person name="Kohler A."/>
            <person name="Nagy L.G."/>
            <person name="Floudas D."/>
            <person name="Copeland A."/>
            <person name="Barry K.W."/>
            <person name="Cichocki N."/>
            <person name="Veneault-Fourrey C."/>
            <person name="LaButti K."/>
            <person name="Lindquist E.A."/>
            <person name="Lipzen A."/>
            <person name="Lundell T."/>
            <person name="Morin E."/>
            <person name="Murat C."/>
            <person name="Sun H."/>
            <person name="Tunlid A."/>
            <person name="Henrissat B."/>
            <person name="Grigoriev I.V."/>
            <person name="Hibbett D.S."/>
            <person name="Martin F."/>
            <person name="Nordberg H.P."/>
            <person name="Cantor M.N."/>
            <person name="Hua S.X."/>
        </authorList>
    </citation>
    <scope>NUCLEOTIDE SEQUENCE [LARGE SCALE GENOMIC DNA]</scope>
    <source>
        <strain evidence="1 2">UH-Slu-Lm8-n1</strain>
    </source>
</reference>
<accession>A0A0D0BGZ4</accession>
<dbReference type="Proteomes" id="UP000054485">
    <property type="component" value="Unassembled WGS sequence"/>
</dbReference>
<organism evidence="1 2">
    <name type="scientific">Suillus luteus UH-Slu-Lm8-n1</name>
    <dbReference type="NCBI Taxonomy" id="930992"/>
    <lineage>
        <taxon>Eukaryota</taxon>
        <taxon>Fungi</taxon>
        <taxon>Dikarya</taxon>
        <taxon>Basidiomycota</taxon>
        <taxon>Agaricomycotina</taxon>
        <taxon>Agaricomycetes</taxon>
        <taxon>Agaricomycetidae</taxon>
        <taxon>Boletales</taxon>
        <taxon>Suillineae</taxon>
        <taxon>Suillaceae</taxon>
        <taxon>Suillus</taxon>
    </lineage>
</organism>
<dbReference type="PANTHER" id="PTHR38926">
    <property type="entry name" value="F-BOX DOMAIN CONTAINING PROTEIN, EXPRESSED"/>
    <property type="match status" value="1"/>
</dbReference>
<dbReference type="EMBL" id="KN835238">
    <property type="protein sequence ID" value="KIK42458.1"/>
    <property type="molecule type" value="Genomic_DNA"/>
</dbReference>
<sequence>MHQALLVPEVILKIFAHVKQIKDPLYTSTPLYRQCLAALATTCKTFYEPAMDFLWADMNSLLPPLGCVTRLHPMIYPSAKKFWSRDIEPLSELERSQFLRHSGRVRSLYVSSDDDIHLLYFLPFDISVFPNLLSLSWVVVSSRHLHFFLSPTLRNCYIAIVQPELVQNSIGTRCAALEDLDIVTMGTMARAPHLSEAVRSCKALKRLQCPPLDSAAWKHLSTIPTLLDLSIHQESFSPSPPPKLDTHNLSFVTFLNVTTLRFCYAPIADIIAVMQHSEFPSLKEFEFITHRLPGAELLPVLRALSQCKACHTLENIAISDDDPEVEEPPGNSFSVVRELLCFTQLRSLRLFIHCSINLDNDLLLEVVSSWPQLRTLSLYDTRHLSPKVTFRGLFAALRRCPQLHALNIELDLVNIDIDPKAESFQHTSLITLGVHDCPAADDEAIARIIFAMLPNVRFASTWSRISQHHESLQASSNLQDGGAVTDTSEEA</sequence>
<evidence type="ECO:0000313" key="2">
    <source>
        <dbReference type="Proteomes" id="UP000054485"/>
    </source>
</evidence>
<dbReference type="InParanoid" id="A0A0D0BGZ4"/>
<name>A0A0D0BGZ4_9AGAM</name>
<dbReference type="InterPro" id="IPR032675">
    <property type="entry name" value="LRR_dom_sf"/>
</dbReference>
<dbReference type="SUPFAM" id="SSF52047">
    <property type="entry name" value="RNI-like"/>
    <property type="match status" value="1"/>
</dbReference>
<proteinExistence type="predicted"/>
<gene>
    <name evidence="1" type="ORF">CY34DRAFT_804883</name>
</gene>
<evidence type="ECO:0000313" key="1">
    <source>
        <dbReference type="EMBL" id="KIK42458.1"/>
    </source>
</evidence>